<evidence type="ECO:0000256" key="6">
    <source>
        <dbReference type="ARBA" id="ARBA00023211"/>
    </source>
</evidence>
<dbReference type="InterPro" id="IPR045121">
    <property type="entry name" value="CoAse"/>
</dbReference>
<feature type="domain" description="Nudix hydrolase" evidence="7">
    <location>
        <begin position="23"/>
        <end position="154"/>
    </location>
</feature>
<dbReference type="PANTHER" id="PTHR12992">
    <property type="entry name" value="NUDIX HYDROLASE"/>
    <property type="match status" value="1"/>
</dbReference>
<keyword evidence="4 8" id="KW-0378">Hydrolase</keyword>
<dbReference type="eggNOG" id="COG0494">
    <property type="taxonomic scope" value="Bacteria"/>
</dbReference>
<accession>D6GR43</accession>
<protein>
    <submittedName>
        <fullName evidence="8">Hydrolase, NUDIX family</fullName>
    </submittedName>
</protein>
<evidence type="ECO:0000256" key="2">
    <source>
        <dbReference type="ARBA" id="ARBA00001946"/>
    </source>
</evidence>
<dbReference type="PROSITE" id="PS51462">
    <property type="entry name" value="NUDIX"/>
    <property type="match status" value="1"/>
</dbReference>
<dbReference type="PANTHER" id="PTHR12992:SF11">
    <property type="entry name" value="MITOCHONDRIAL COENZYME A DIPHOSPHATASE NUDT8"/>
    <property type="match status" value="1"/>
</dbReference>
<dbReference type="KEGG" id="faa:HMPREF0389_00047"/>
<dbReference type="EMBL" id="CP002390">
    <property type="protein sequence ID" value="EFE28134.1"/>
    <property type="molecule type" value="Genomic_DNA"/>
</dbReference>
<dbReference type="AlphaFoldDB" id="D6GR43"/>
<dbReference type="Proteomes" id="UP000007468">
    <property type="component" value="Chromosome"/>
</dbReference>
<reference evidence="9" key="1">
    <citation type="submission" date="2010-12" db="EMBL/GenBank/DDBJ databases">
        <title>The genome sequence of Filifactor alocis strain ATCC 35896.</title>
        <authorList>
            <consortium name="The Broad Institute Genome Sequencing Platform"/>
            <person name="Ward D."/>
            <person name="Earl A."/>
            <person name="Feldgarden M."/>
            <person name="Young S.K."/>
            <person name="Gargeya S."/>
            <person name="Zeng Q."/>
            <person name="Alvarado L."/>
            <person name="Berlin A."/>
            <person name="Bochicchio J."/>
            <person name="Chapman S.B."/>
            <person name="Chen Z."/>
            <person name="Freedman E."/>
            <person name="Gellesch M."/>
            <person name="Goldberg J."/>
            <person name="Griggs A."/>
            <person name="Gujja S."/>
            <person name="Heilman E."/>
            <person name="Heiman D."/>
            <person name="Howarth C."/>
            <person name="Mehta T."/>
            <person name="Neiman D."/>
            <person name="Pearson M."/>
            <person name="Roberts A."/>
            <person name="Saif S."/>
            <person name="Shea T."/>
            <person name="Shenoy N."/>
            <person name="Sisk P."/>
            <person name="Stolte C."/>
            <person name="Sykes S."/>
            <person name="White J."/>
            <person name="Yandava C."/>
            <person name="Izard J."/>
            <person name="Blanton J.M."/>
            <person name="Baranova O.V."/>
            <person name="Tanner A.C."/>
            <person name="Dewhirst F.E."/>
            <person name="Haas B."/>
            <person name="Nusbaum C."/>
            <person name="Birren B."/>
        </authorList>
    </citation>
    <scope>NUCLEOTIDE SEQUENCE [LARGE SCALE GENOMIC DNA]</scope>
    <source>
        <strain evidence="9">ATCC 35896 / D40 B5</strain>
    </source>
</reference>
<dbReference type="RefSeq" id="WP_014262244.1">
    <property type="nucleotide sequence ID" value="NC_016630.1"/>
</dbReference>
<evidence type="ECO:0000259" key="7">
    <source>
        <dbReference type="PROSITE" id="PS51462"/>
    </source>
</evidence>
<evidence type="ECO:0000313" key="9">
    <source>
        <dbReference type="Proteomes" id="UP000007468"/>
    </source>
</evidence>
<organism evidence="8 9">
    <name type="scientific">Filifactor alocis (strain ATCC 35896 / CCUG 47790 / D40 B5)</name>
    <name type="common">Fusobacterium alocis</name>
    <dbReference type="NCBI Taxonomy" id="546269"/>
    <lineage>
        <taxon>Bacteria</taxon>
        <taxon>Bacillati</taxon>
        <taxon>Bacillota</taxon>
        <taxon>Clostridia</taxon>
        <taxon>Peptostreptococcales</taxon>
        <taxon>Filifactoraceae</taxon>
        <taxon>Filifactor</taxon>
    </lineage>
</organism>
<dbReference type="SUPFAM" id="SSF55811">
    <property type="entry name" value="Nudix"/>
    <property type="match status" value="1"/>
</dbReference>
<comment type="cofactor">
    <cofactor evidence="1">
        <name>Mn(2+)</name>
        <dbReference type="ChEBI" id="CHEBI:29035"/>
    </cofactor>
</comment>
<evidence type="ECO:0000313" key="8">
    <source>
        <dbReference type="EMBL" id="EFE28134.1"/>
    </source>
</evidence>
<name>D6GR43_FILAD</name>
<dbReference type="PATRIC" id="fig|546269.5.peg.617"/>
<keyword evidence="9" id="KW-1185">Reference proteome</keyword>
<gene>
    <name evidence="8" type="ordered locus">HMPREF0389_00047</name>
</gene>
<evidence type="ECO:0000256" key="1">
    <source>
        <dbReference type="ARBA" id="ARBA00001936"/>
    </source>
</evidence>
<evidence type="ECO:0000256" key="4">
    <source>
        <dbReference type="ARBA" id="ARBA00022801"/>
    </source>
</evidence>
<dbReference type="InterPro" id="IPR000086">
    <property type="entry name" value="NUDIX_hydrolase_dom"/>
</dbReference>
<dbReference type="Pfam" id="PF00293">
    <property type="entry name" value="NUDIX"/>
    <property type="match status" value="1"/>
</dbReference>
<proteinExistence type="predicted"/>
<dbReference type="STRING" id="546269.HMPREF0389_00047"/>
<dbReference type="InterPro" id="IPR015797">
    <property type="entry name" value="NUDIX_hydrolase-like_dom_sf"/>
</dbReference>
<keyword evidence="3" id="KW-0479">Metal-binding</keyword>
<dbReference type="CDD" id="cd03426">
    <property type="entry name" value="NUDIX_CoAse_Nudt7"/>
    <property type="match status" value="1"/>
</dbReference>
<dbReference type="GO" id="GO:0010945">
    <property type="term" value="F:coenzyme A diphosphatase activity"/>
    <property type="evidence" value="ECO:0007669"/>
    <property type="project" value="InterPro"/>
</dbReference>
<dbReference type="GO" id="GO:0046872">
    <property type="term" value="F:metal ion binding"/>
    <property type="evidence" value="ECO:0007669"/>
    <property type="project" value="UniProtKB-KW"/>
</dbReference>
<evidence type="ECO:0000256" key="3">
    <source>
        <dbReference type="ARBA" id="ARBA00022723"/>
    </source>
</evidence>
<keyword evidence="6" id="KW-0464">Manganese</keyword>
<evidence type="ECO:0000256" key="5">
    <source>
        <dbReference type="ARBA" id="ARBA00022842"/>
    </source>
</evidence>
<dbReference type="Gene3D" id="3.90.79.10">
    <property type="entry name" value="Nucleoside Triphosphate Pyrophosphohydrolase"/>
    <property type="match status" value="1"/>
</dbReference>
<comment type="cofactor">
    <cofactor evidence="2">
        <name>Mg(2+)</name>
        <dbReference type="ChEBI" id="CHEBI:18420"/>
    </cofactor>
</comment>
<keyword evidence="5" id="KW-0460">Magnesium</keyword>
<sequence>MNNKDELFSIFQDYNSKIVGMHQKEYAVLILFVKRQDEYHIVLEKRSSNIPQSGEISFPGGKIEQSDSSRLESALRETEEELGIDKKYISVLSDFVILTPPFGKVLYSFLATTESSEFQPNREEVERLIFLPVSFLTATKPKSYEGKITIQRPDTFPYDKIPNKQKYSFGTGTYTTYFYEYNGDIIWGLTAYLLKELADTIKNSIDTF</sequence>